<gene>
    <name evidence="2" type="ORF">MA03_06145</name>
</gene>
<accession>A0A0F7CL73</accession>
<dbReference type="InterPro" id="IPR027417">
    <property type="entry name" value="P-loop_NTPase"/>
</dbReference>
<dbReference type="PATRIC" id="fig|1550241.5.peg.1277"/>
<dbReference type="Proteomes" id="UP000067434">
    <property type="component" value="Chromosome"/>
</dbReference>
<sequence length="347" mass="39777">MQSLRHLLEKRYVMVLAGDVIPVLSPLAVVPPREEGQGILLGVDDKGRNIYLNPYSLPNVHGVILGTSGSGKSTLSRHIILEAREKGVKAWVIDPHGEEAYKRLFDNSIKMTVDKINILSIPGWSHEEYASELSRYIELIYAYYGSRNVIRKLILRCLKEGSLSPMEKFVDEDPDISRLYDDLIRIHGDAPTIAELSDRDIYFYFPTMVSQEIGRLSIQVLLLLLQGYRRSQGVKKRLEQIIILEEAHLFSKYLLSLYKEIRKWGYSLIAISQLPREFDIRLYQLAGFVLVLSGSESYIRDIAALFSITNDEKDHVLFASRGTALFFRQGDPRPRKVFLRIREEAFS</sequence>
<dbReference type="Pfam" id="PF01935">
    <property type="entry name" value="DUF87"/>
    <property type="match status" value="1"/>
</dbReference>
<dbReference type="Gene3D" id="3.40.50.300">
    <property type="entry name" value="P-loop containing nucleotide triphosphate hydrolases"/>
    <property type="match status" value="1"/>
</dbReference>
<feature type="domain" description="AAA+ ATPase" evidence="1">
    <location>
        <begin position="58"/>
        <end position="292"/>
    </location>
</feature>
<dbReference type="PANTHER" id="PTHR30121">
    <property type="entry name" value="UNCHARACTERIZED PROTEIN YJGR-RELATED"/>
    <property type="match status" value="1"/>
</dbReference>
<dbReference type="AlphaFoldDB" id="A0A0F7CL73"/>
<dbReference type="RefSeq" id="WP_052884419.1">
    <property type="nucleotide sequence ID" value="NZ_CP009961.1"/>
</dbReference>
<dbReference type="OrthoDB" id="107033at2157"/>
<dbReference type="STRING" id="1550241.MA03_06145"/>
<protein>
    <recommendedName>
        <fullName evidence="1">AAA+ ATPase domain-containing protein</fullName>
    </recommendedName>
</protein>
<keyword evidence="3" id="KW-1185">Reference proteome</keyword>
<reference evidence="2 3" key="1">
    <citation type="journal article" date="2015" name="Stand. Genomic Sci.">
        <title>Complete genome sequence of and proposal of Thermofilum uzonense sp. nov. a novel hyperthermophilic crenarchaeon and emended description of the genus Thermofilum.</title>
        <authorList>
            <person name="Toshchakov S.V."/>
            <person name="Korzhenkov A.A."/>
            <person name="Samarov N.I."/>
            <person name="Mazunin I.O."/>
            <person name="Mozhey O.I."/>
            <person name="Shmyr I.S."/>
            <person name="Derbikova K.S."/>
            <person name="Taranov E.A."/>
            <person name="Dominova I.N."/>
            <person name="Bonch-Osmolovskaya E.A."/>
            <person name="Patrushev M.V."/>
            <person name="Podosokorskaya O.A."/>
            <person name="Kublanov I.V."/>
        </authorList>
    </citation>
    <scope>NUCLEOTIDE SEQUENCE [LARGE SCALE GENOMIC DNA]</scope>
    <source>
        <strain evidence="2 3">1807-2</strain>
    </source>
</reference>
<dbReference type="EMBL" id="CP009961">
    <property type="protein sequence ID" value="AKG38911.1"/>
    <property type="molecule type" value="Genomic_DNA"/>
</dbReference>
<evidence type="ECO:0000313" key="3">
    <source>
        <dbReference type="Proteomes" id="UP000067434"/>
    </source>
</evidence>
<dbReference type="KEGG" id="thf:MA03_06145"/>
<name>A0A0F7CL73_9CREN</name>
<proteinExistence type="predicted"/>
<dbReference type="PANTHER" id="PTHR30121:SF6">
    <property type="entry name" value="SLR6007 PROTEIN"/>
    <property type="match status" value="1"/>
</dbReference>
<organism evidence="2 3">
    <name type="scientific">Infirmifilum uzonense</name>
    <dbReference type="NCBI Taxonomy" id="1550241"/>
    <lineage>
        <taxon>Archaea</taxon>
        <taxon>Thermoproteota</taxon>
        <taxon>Thermoprotei</taxon>
        <taxon>Thermofilales</taxon>
        <taxon>Thermofilaceae</taxon>
        <taxon>Infirmifilum</taxon>
    </lineage>
</organism>
<dbReference type="InterPro" id="IPR002789">
    <property type="entry name" value="HerA_central"/>
</dbReference>
<dbReference type="SMART" id="SM00382">
    <property type="entry name" value="AAA"/>
    <property type="match status" value="1"/>
</dbReference>
<evidence type="ECO:0000313" key="2">
    <source>
        <dbReference type="EMBL" id="AKG38911.1"/>
    </source>
</evidence>
<dbReference type="GeneID" id="25401794"/>
<dbReference type="SUPFAM" id="SSF52540">
    <property type="entry name" value="P-loop containing nucleoside triphosphate hydrolases"/>
    <property type="match status" value="1"/>
</dbReference>
<dbReference type="InterPro" id="IPR051162">
    <property type="entry name" value="T4SS_component"/>
</dbReference>
<evidence type="ECO:0000259" key="1">
    <source>
        <dbReference type="SMART" id="SM00382"/>
    </source>
</evidence>
<dbReference type="HOGENOM" id="CLU_791360_0_0_2"/>
<dbReference type="InterPro" id="IPR003593">
    <property type="entry name" value="AAA+_ATPase"/>
</dbReference>